<reference evidence="5" key="1">
    <citation type="submission" date="2018-06" db="EMBL/GenBank/DDBJ databases">
        <authorList>
            <person name="Zhirakovskaya E."/>
        </authorList>
    </citation>
    <scope>NUCLEOTIDE SEQUENCE</scope>
</reference>
<organism evidence="5">
    <name type="scientific">hydrothermal vent metagenome</name>
    <dbReference type="NCBI Taxonomy" id="652676"/>
    <lineage>
        <taxon>unclassified sequences</taxon>
        <taxon>metagenomes</taxon>
        <taxon>ecological metagenomes</taxon>
    </lineage>
</organism>
<feature type="domain" description="Transketolase-like pyrimidine-binding" evidence="4">
    <location>
        <begin position="361"/>
        <end position="537"/>
    </location>
</feature>
<keyword evidence="5" id="KW-0012">Acyltransferase</keyword>
<dbReference type="InterPro" id="IPR033248">
    <property type="entry name" value="Transketolase_C"/>
</dbReference>
<proteinExistence type="predicted"/>
<dbReference type="PANTHER" id="PTHR43257">
    <property type="entry name" value="PYRUVATE DEHYDROGENASE E1 COMPONENT BETA SUBUNIT"/>
    <property type="match status" value="1"/>
</dbReference>
<gene>
    <name evidence="5" type="ORF">MNBD_IGNAVI01-2771</name>
</gene>
<dbReference type="Pfam" id="PF02779">
    <property type="entry name" value="Transket_pyr"/>
    <property type="match status" value="1"/>
</dbReference>
<evidence type="ECO:0000313" key="5">
    <source>
        <dbReference type="EMBL" id="VAX20035.1"/>
    </source>
</evidence>
<dbReference type="FunFam" id="3.40.50.920:FF:000001">
    <property type="entry name" value="Pyruvate dehydrogenase E1 beta subunit"/>
    <property type="match status" value="1"/>
</dbReference>
<keyword evidence="2" id="KW-0560">Oxidoreductase</keyword>
<evidence type="ECO:0000256" key="3">
    <source>
        <dbReference type="ARBA" id="ARBA00023052"/>
    </source>
</evidence>
<dbReference type="CDD" id="cd02000">
    <property type="entry name" value="TPP_E1_PDC_ADC_BCADC"/>
    <property type="match status" value="1"/>
</dbReference>
<evidence type="ECO:0000256" key="2">
    <source>
        <dbReference type="ARBA" id="ARBA00023002"/>
    </source>
</evidence>
<dbReference type="Gene3D" id="3.40.50.920">
    <property type="match status" value="1"/>
</dbReference>
<evidence type="ECO:0000256" key="1">
    <source>
        <dbReference type="ARBA" id="ARBA00001964"/>
    </source>
</evidence>
<dbReference type="Pfam" id="PF00676">
    <property type="entry name" value="E1_dh"/>
    <property type="match status" value="1"/>
</dbReference>
<protein>
    <submittedName>
        <fullName evidence="5">Acetoin dehydrogenase E1 component alpha-subunit / Acetoin dehydrogenase E1 component beta-subunit</fullName>
        <ecNumber evidence="5">2.3.1.190</ecNumber>
    </submittedName>
</protein>
<dbReference type="InterPro" id="IPR005475">
    <property type="entry name" value="Transketolase-like_Pyr-bd"/>
</dbReference>
<dbReference type="SUPFAM" id="SSF52518">
    <property type="entry name" value="Thiamin diphosphate-binding fold (THDP-binding)"/>
    <property type="match status" value="2"/>
</dbReference>
<dbReference type="Pfam" id="PF02780">
    <property type="entry name" value="Transketolase_C"/>
    <property type="match status" value="1"/>
</dbReference>
<dbReference type="CDD" id="cd07036">
    <property type="entry name" value="TPP_PYR_E1-PDHc-beta_like"/>
    <property type="match status" value="1"/>
</dbReference>
<dbReference type="SUPFAM" id="SSF52922">
    <property type="entry name" value="TK C-terminal domain-like"/>
    <property type="match status" value="1"/>
</dbReference>
<evidence type="ECO:0000259" key="4">
    <source>
        <dbReference type="SMART" id="SM00861"/>
    </source>
</evidence>
<dbReference type="PANTHER" id="PTHR43257:SF2">
    <property type="entry name" value="PYRUVATE DEHYDROGENASE E1 COMPONENT SUBUNIT BETA"/>
    <property type="match status" value="1"/>
</dbReference>
<dbReference type="GO" id="GO:0016746">
    <property type="term" value="F:acyltransferase activity"/>
    <property type="evidence" value="ECO:0007669"/>
    <property type="project" value="UniProtKB-KW"/>
</dbReference>
<accession>A0A3B1CMC8</accession>
<comment type="cofactor">
    <cofactor evidence="1">
        <name>thiamine diphosphate</name>
        <dbReference type="ChEBI" id="CHEBI:58937"/>
    </cofactor>
</comment>
<dbReference type="InterPro" id="IPR009014">
    <property type="entry name" value="Transketo_C/PFOR_II"/>
</dbReference>
<dbReference type="EMBL" id="UOGD01000157">
    <property type="protein sequence ID" value="VAX20035.1"/>
    <property type="molecule type" value="Genomic_DNA"/>
</dbReference>
<sequence>MRTENKIDMKTKNKEIANTLTNDTKIEALRIMTTTRKMDHKIMNLLKQGKSYFHMSAAGHEAIQVAIGMQMNPGVDWAFPYYRDQAFLFSIGIDLQDIFLHMLAKGSDPMTGGRQMPNHWGSKKLNIPTQSSPTGTQFLQAVGVTLANRKKGNDAVTYVSGGEGTTSEGEFYEAINWASREKLPVVFLIENNRLAISVPVENQNGGKQHSVAQMMSGFENLLSIEVDGTDFEESYSVAEEAFEYTRSGKGPVLIEAHVVRLASHSSSDDQRKYRTKESIEADLAKDPIERLKKTLVTDKAVDDKSLSDMKKKIKKKIDVAAEFALQQEEPKAETAERFILDESGKRDRLEYEKSKPAGNPIVLVDAINHALHEEMELNDKVYIFGEDVADRKGGVFTSTKGLSTKFGEERAFNSPLAEASIAGVSIGMALTGLKPCVEIQFGDYIWPAFMQIRDELVTYRYRSNNQFSSPVVFRVAIGGYIHGGLFHSQNIEGFFSHIPGLLVAYPSNAADAKGLLKTALRLNDPVLFLEHKGLYRQSYASSPEPDEKYLLPFGKANVVVEGDDLSVITYGAMVHESNFAIRKLKEEGYSVELIDIRTMNPLDEETIFNSVRKTGKAIVIHEDTLTAGFGAEITARISDNCFQYLDGPVKRVAAKDAFIPYHPNLEKEILPNRDKIYNELKELLSY</sequence>
<dbReference type="InterPro" id="IPR001017">
    <property type="entry name" value="DH_E1"/>
</dbReference>
<dbReference type="Gene3D" id="3.40.50.970">
    <property type="match status" value="2"/>
</dbReference>
<name>A0A3B1CMC8_9ZZZZ</name>
<dbReference type="SMART" id="SM00861">
    <property type="entry name" value="Transket_pyr"/>
    <property type="match status" value="1"/>
</dbReference>
<dbReference type="GO" id="GO:0016624">
    <property type="term" value="F:oxidoreductase activity, acting on the aldehyde or oxo group of donors, disulfide as acceptor"/>
    <property type="evidence" value="ECO:0007669"/>
    <property type="project" value="InterPro"/>
</dbReference>
<dbReference type="AlphaFoldDB" id="A0A3B1CMC8"/>
<keyword evidence="3" id="KW-0786">Thiamine pyrophosphate</keyword>
<dbReference type="InterPro" id="IPR029061">
    <property type="entry name" value="THDP-binding"/>
</dbReference>
<dbReference type="EC" id="2.3.1.190" evidence="5"/>
<dbReference type="FunFam" id="3.40.50.970:FF:000001">
    <property type="entry name" value="Pyruvate dehydrogenase E1 beta subunit"/>
    <property type="match status" value="1"/>
</dbReference>
<keyword evidence="5" id="KW-0808">Transferase</keyword>